<evidence type="ECO:0000259" key="6">
    <source>
        <dbReference type="Pfam" id="PF03159"/>
    </source>
</evidence>
<evidence type="ECO:0000259" key="10">
    <source>
        <dbReference type="Pfam" id="PF18334"/>
    </source>
</evidence>
<dbReference type="GO" id="GO:0004534">
    <property type="term" value="F:5'-3' RNA exonuclease activity"/>
    <property type="evidence" value="ECO:0007669"/>
    <property type="project" value="TreeGrafter"/>
</dbReference>
<feature type="compositionally biased region" description="Polar residues" evidence="5">
    <location>
        <begin position="1500"/>
        <end position="1509"/>
    </location>
</feature>
<dbReference type="InterPro" id="IPR027073">
    <property type="entry name" value="5_3_exoribonuclease"/>
</dbReference>
<keyword evidence="12" id="KW-1185">Reference proteome</keyword>
<dbReference type="Pfam" id="PF18129">
    <property type="entry name" value="SH3_12"/>
    <property type="match status" value="1"/>
</dbReference>
<dbReference type="PANTHER" id="PTHR12341:SF7">
    <property type="entry name" value="5'-3' EXORIBONUCLEASE 1"/>
    <property type="match status" value="1"/>
</dbReference>
<feature type="region of interest" description="Disordered" evidence="5">
    <location>
        <begin position="1482"/>
        <end position="1546"/>
    </location>
</feature>
<dbReference type="GO" id="GO:0000956">
    <property type="term" value="P:nuclear-transcribed mRNA catabolic process"/>
    <property type="evidence" value="ECO:0007669"/>
    <property type="project" value="TreeGrafter"/>
</dbReference>
<organism evidence="11 12">
    <name type="scientific">Fasciola gigantica</name>
    <name type="common">Giant liver fluke</name>
    <dbReference type="NCBI Taxonomy" id="46835"/>
    <lineage>
        <taxon>Eukaryota</taxon>
        <taxon>Metazoa</taxon>
        <taxon>Spiralia</taxon>
        <taxon>Lophotrochozoa</taxon>
        <taxon>Platyhelminthes</taxon>
        <taxon>Trematoda</taxon>
        <taxon>Digenea</taxon>
        <taxon>Plagiorchiida</taxon>
        <taxon>Echinostomata</taxon>
        <taxon>Echinostomatoidea</taxon>
        <taxon>Fasciolidae</taxon>
        <taxon>Fasciola</taxon>
    </lineage>
</organism>
<dbReference type="InterPro" id="IPR047007">
    <property type="entry name" value="XRN1_D1_sf"/>
</dbReference>
<feature type="domain" description="Xrn1 N-terminal" evidence="6">
    <location>
        <begin position="1"/>
        <end position="224"/>
    </location>
</feature>
<dbReference type="GO" id="GO:0005634">
    <property type="term" value="C:nucleus"/>
    <property type="evidence" value="ECO:0007669"/>
    <property type="project" value="TreeGrafter"/>
</dbReference>
<dbReference type="CDD" id="cd18673">
    <property type="entry name" value="PIN_XRN1-2-like"/>
    <property type="match status" value="1"/>
</dbReference>
<evidence type="ECO:0000256" key="3">
    <source>
        <dbReference type="ARBA" id="ARBA00022839"/>
    </source>
</evidence>
<evidence type="ECO:0000256" key="5">
    <source>
        <dbReference type="SAM" id="MobiDB-lite"/>
    </source>
</evidence>
<sequence>MGVPKFFRWISARYPCINQVIGGDEVPEIDHFYLDMNGILHTCSHPDGALGFMSEETIFRNIKSYISFLVELIKPNKTIFLAVDGVAPRAKMTQQRARRFQSAQETRKAKESAEKRGQPFKEEPFDPCVISPGTEFMERLNLFLQDFVRDQVTHNNTWRRTDVILSGHDCPGEGEHKIREYMSYRRAHPDYRPNERHCIYGMDADLIFLGLTTHEINMCILRENVVKSRTCIADEMPFCITYLSVLREYINLEFRDLEKNLPFPYDLEHIIDDWIFMAFLLGNDFIPHLPNLHIHAQSLLVLWDTYQVVLPQLGGYIVEYGRLNLQRFHRYLMELSKFEQSWFEEREADHRWMRGKRGAQLSKELENLGKQSEVPRVRAPILPSDKLQVAAVSTINESPSDLSHLVPLTNLFGSDCTNMFGAGYLDETTELVEEGVLPAAMLQNSQHDAQLAKSTSKITEAKSPLSNKEDVNQEELDDEDELIYKMHRRDYYLTKLGIQIDSESVTNTECLLPLVRDYVRMLQWILCYYFLRVPDWRFFYQYHYAPFAYDLMLYTKQFVSTDCHENELDWAQFDTSSEPLLPFVQQLMIMPSDAAYIVPSAYRTLMTSSSSPLAEFFPEEFSTDINGKIASWEAVVLIPFIDEKRLLNAMRPMNAALTKEERQRNKHKCHFSYPACHPRNFEYAKPHLVQIKHSFFRDGVLQSKKAMEKLLHNPDRTICPDFPSLHRLPFTAELRRIPVHIFELPSKLESMALVIDRRARLSSFGTLEECAKRILGKPTSVRWPHSAIVMPVRLMTRSEVWELENFNISPIFSAHSAPLRYRKIEDECGQETEANKYNGNCREVSWVDDRLEERERHMSLRYAVVYDDKTEDKPVEPVLVFSRKLDGWSIKQKSNGTNMFRLVPLFAESRAANGDELHLTDPEPCSSWFHSASRSRDHGKRPTVPTLKVAPAYGTCDGLTVDLLDLVLEQPLPLHSFNHITLRWNSPYAFGLSTLFSPGQVVISMALRMHGSTGEVVGISTKKSTVSVRFYTNVGGNVDISKLRKQVQGNGFSCILPTTSIADQLGLPHVAVARLTGTFLVTLSASNKEDRSKCHDNYTGSPKPDEDSTRNRNQHQEVWNIGLNLRRNKTRDQVLGWSRHCSVRAKWLFSARTVALLNEYHKRYPRIWDIVIQDSRYPHSSGPVLANVARDELDAVVEFLEKSGCRTAPLVPSSGKYVDNDHVKKLRDLLYPFSTTEMNKKLSVDEEKTTANQRFSPLDRVKWSLLPTVSCTPISLFMPISATRHLYPSGQMLLANGEMIDFHSTSLKSFELMDRVVFCKNGQTVPLGLFGTVIGIPSDGTGRLEVMFDKEFDGATDIRGSGPCCALVHSSVLIKLPFQSLTISPVQQPSSIYASKAAKFSPLASQDNAGSQEGPIKKPLPKWATENPPKQSIPWPTTLDVSSNPSNPASTSLKSDTDDQSTVELKELNALLSHAKLNAASSNNLRSKNSEPPVGAVSDSLVNNTNAENSFRRDPGSSRFSRDSVPSPPKPPMPPASWSQQRLNHEASDATCMRKSQTAPQFGPREQAIPETRNESCVIRNRQTMSRRSLQNPNVLSSPVTRQPRANEQFAMNRMPSHGFRTEGMNNHAIQVTPVAPSYQNPTPYASSAVNYMPPTSPPNWSNVRTIAPFFVQTPGQPLMPPQLMHTFYAPNVYSSQPLPLDPLQHHFYREFYHDAYMSFMGYQRPPR</sequence>
<reference evidence="11 12" key="1">
    <citation type="submission" date="2019-04" db="EMBL/GenBank/DDBJ databases">
        <title>Annotation for the trematode Fasciola gigantica.</title>
        <authorList>
            <person name="Choi Y.-J."/>
        </authorList>
    </citation>
    <scope>NUCLEOTIDE SEQUENCE [LARGE SCALE GENOMIC DNA]</scope>
    <source>
        <strain evidence="11">Uganda_cow_1</strain>
    </source>
</reference>
<evidence type="ECO:0000259" key="8">
    <source>
        <dbReference type="Pfam" id="PF18129"/>
    </source>
</evidence>
<evidence type="ECO:0000256" key="4">
    <source>
        <dbReference type="ARBA" id="ARBA00038299"/>
    </source>
</evidence>
<dbReference type="GO" id="GO:0016075">
    <property type="term" value="P:rRNA catabolic process"/>
    <property type="evidence" value="ECO:0007669"/>
    <property type="project" value="TreeGrafter"/>
</dbReference>
<evidence type="ECO:0000256" key="1">
    <source>
        <dbReference type="ARBA" id="ARBA00022722"/>
    </source>
</evidence>
<dbReference type="Gene3D" id="2.170.260.40">
    <property type="match status" value="1"/>
</dbReference>
<comment type="caution">
    <text evidence="11">The sequence shown here is derived from an EMBL/GenBank/DDBJ whole genome shotgun (WGS) entry which is preliminary data.</text>
</comment>
<feature type="domain" description="Xrn1 helical" evidence="7">
    <location>
        <begin position="265"/>
        <end position="675"/>
    </location>
</feature>
<evidence type="ECO:0000313" key="11">
    <source>
        <dbReference type="EMBL" id="TPP57019.1"/>
    </source>
</evidence>
<dbReference type="GO" id="GO:0003723">
    <property type="term" value="F:RNA binding"/>
    <property type="evidence" value="ECO:0007669"/>
    <property type="project" value="TreeGrafter"/>
</dbReference>
<dbReference type="InterPro" id="IPR041385">
    <property type="entry name" value="SH3_12"/>
</dbReference>
<dbReference type="Gene3D" id="3.40.50.12390">
    <property type="match status" value="2"/>
</dbReference>
<dbReference type="InterPro" id="IPR041412">
    <property type="entry name" value="Xrn1_helical"/>
</dbReference>
<feature type="compositionally biased region" description="Basic and acidic residues" evidence="5">
    <location>
        <begin position="1510"/>
        <end position="1522"/>
    </location>
</feature>
<feature type="domain" description="Exoribonuclease Xrn1 D2/D3" evidence="10">
    <location>
        <begin position="1115"/>
        <end position="1236"/>
    </location>
</feature>
<keyword evidence="2" id="KW-0378">Hydrolase</keyword>
<dbReference type="Pfam" id="PF18334">
    <property type="entry name" value="XRN1_D2_D3"/>
    <property type="match status" value="1"/>
</dbReference>
<feature type="region of interest" description="Disordered" evidence="5">
    <location>
        <begin position="1404"/>
        <end position="1460"/>
    </location>
</feature>
<dbReference type="Proteomes" id="UP000316759">
    <property type="component" value="Unassembled WGS sequence"/>
</dbReference>
<dbReference type="STRING" id="46835.A0A504YA35"/>
<proteinExistence type="inferred from homology"/>
<dbReference type="EMBL" id="SUNJ01013771">
    <property type="protein sequence ID" value="TPP57019.1"/>
    <property type="molecule type" value="Genomic_DNA"/>
</dbReference>
<feature type="domain" description="5'-3' exoribonuclease 1 D1" evidence="9">
    <location>
        <begin position="722"/>
        <end position="786"/>
    </location>
</feature>
<dbReference type="Gene3D" id="1.25.40.1050">
    <property type="match status" value="1"/>
</dbReference>
<dbReference type="Gene3D" id="2.30.30.750">
    <property type="match status" value="1"/>
</dbReference>
<dbReference type="InterPro" id="IPR041106">
    <property type="entry name" value="XRN1_D2_D3"/>
</dbReference>
<dbReference type="InterPro" id="IPR004859">
    <property type="entry name" value="Xrn1_N"/>
</dbReference>
<comment type="similarity">
    <text evidence="4">Belongs to the 5'-3' exonuclease family.</text>
</comment>
<feature type="compositionally biased region" description="Basic and acidic residues" evidence="5">
    <location>
        <begin position="105"/>
        <end position="121"/>
    </location>
</feature>
<keyword evidence="1" id="KW-0540">Nuclease</keyword>
<feature type="domain" description="5'-3' exoribonuclease 1 SH3-like" evidence="8">
    <location>
        <begin position="1309"/>
        <end position="1371"/>
    </location>
</feature>
<feature type="region of interest" description="Disordered" evidence="5">
    <location>
        <begin position="96"/>
        <end position="121"/>
    </location>
</feature>
<keyword evidence="3" id="KW-0269">Exonuclease</keyword>
<dbReference type="Pfam" id="PF03159">
    <property type="entry name" value="XRN_N"/>
    <property type="match status" value="1"/>
</dbReference>
<gene>
    <name evidence="11" type="ORF">FGIG_01051</name>
</gene>
<accession>A0A504YA35</accession>
<feature type="region of interest" description="Disordered" evidence="5">
    <location>
        <begin position="1090"/>
        <end position="1113"/>
    </location>
</feature>
<dbReference type="PANTHER" id="PTHR12341">
    <property type="entry name" value="5'-&gt;3' EXORIBONUCLEASE"/>
    <property type="match status" value="1"/>
</dbReference>
<dbReference type="InterPro" id="IPR047008">
    <property type="entry name" value="XRN1_SH3_sf"/>
</dbReference>
<evidence type="ECO:0000259" key="7">
    <source>
        <dbReference type="Pfam" id="PF17846"/>
    </source>
</evidence>
<feature type="compositionally biased region" description="Pro residues" evidence="5">
    <location>
        <begin position="1526"/>
        <end position="1535"/>
    </location>
</feature>
<evidence type="ECO:0000256" key="2">
    <source>
        <dbReference type="ARBA" id="ARBA00022801"/>
    </source>
</evidence>
<protein>
    <submittedName>
        <fullName evidence="11">5'-3' exoribonuclease 1</fullName>
    </submittedName>
</protein>
<dbReference type="Pfam" id="PF17846">
    <property type="entry name" value="XRN_M"/>
    <property type="match status" value="1"/>
</dbReference>
<dbReference type="OrthoDB" id="372487at2759"/>
<feature type="compositionally biased region" description="Polar residues" evidence="5">
    <location>
        <begin position="1439"/>
        <end position="1454"/>
    </location>
</feature>
<evidence type="ECO:0000259" key="9">
    <source>
        <dbReference type="Pfam" id="PF18332"/>
    </source>
</evidence>
<evidence type="ECO:0000313" key="12">
    <source>
        <dbReference type="Proteomes" id="UP000316759"/>
    </source>
</evidence>
<dbReference type="InterPro" id="IPR040992">
    <property type="entry name" value="XRN1_D1"/>
</dbReference>
<dbReference type="Pfam" id="PF18332">
    <property type="entry name" value="XRN1_D1"/>
    <property type="match status" value="1"/>
</dbReference>
<name>A0A504YA35_FASGI</name>